<proteinExistence type="predicted"/>
<dbReference type="EMBL" id="BARW01020961">
    <property type="protein sequence ID" value="GAI97766.1"/>
    <property type="molecule type" value="Genomic_DNA"/>
</dbReference>
<accession>X1U2B7</accession>
<gene>
    <name evidence="1" type="ORF">S12H4_35311</name>
</gene>
<name>X1U2B7_9ZZZZ</name>
<organism evidence="1">
    <name type="scientific">marine sediment metagenome</name>
    <dbReference type="NCBI Taxonomy" id="412755"/>
    <lineage>
        <taxon>unclassified sequences</taxon>
        <taxon>metagenomes</taxon>
        <taxon>ecological metagenomes</taxon>
    </lineage>
</organism>
<protein>
    <submittedName>
        <fullName evidence="1">Uncharacterized protein</fullName>
    </submittedName>
</protein>
<reference evidence="1" key="1">
    <citation type="journal article" date="2014" name="Front. Microbiol.">
        <title>High frequency of phylogenetically diverse reductive dehalogenase-homologous genes in deep subseafloor sedimentary metagenomes.</title>
        <authorList>
            <person name="Kawai M."/>
            <person name="Futagami T."/>
            <person name="Toyoda A."/>
            <person name="Takaki Y."/>
            <person name="Nishi S."/>
            <person name="Hori S."/>
            <person name="Arai W."/>
            <person name="Tsubouchi T."/>
            <person name="Morono Y."/>
            <person name="Uchiyama I."/>
            <person name="Ito T."/>
            <person name="Fujiyama A."/>
            <person name="Inagaki F."/>
            <person name="Takami H."/>
        </authorList>
    </citation>
    <scope>NUCLEOTIDE SEQUENCE</scope>
    <source>
        <strain evidence="1">Expedition CK06-06</strain>
    </source>
</reference>
<dbReference type="AlphaFoldDB" id="X1U2B7"/>
<evidence type="ECO:0000313" key="1">
    <source>
        <dbReference type="EMBL" id="GAI97766.1"/>
    </source>
</evidence>
<sequence>MTTEEKVVDIPELKYRRCGHKWVPRVSKPLKCPKCLSPYWNKERKDKADERHT</sequence>
<comment type="caution">
    <text evidence="1">The sequence shown here is derived from an EMBL/GenBank/DDBJ whole genome shotgun (WGS) entry which is preliminary data.</text>
</comment>